<comment type="caution">
    <text evidence="3">The sequence shown here is derived from an EMBL/GenBank/DDBJ whole genome shotgun (WGS) entry which is preliminary data.</text>
</comment>
<proteinExistence type="predicted"/>
<evidence type="ECO:0000256" key="1">
    <source>
        <dbReference type="SAM" id="MobiDB-lite"/>
    </source>
</evidence>
<reference evidence="3 4" key="1">
    <citation type="submission" date="2019-01" db="EMBL/GenBank/DDBJ databases">
        <title>Nuclear Genome Assembly of the Microalgal Biofuel strain Nannochloropsis salina CCMP1776.</title>
        <authorList>
            <person name="Hovde B."/>
        </authorList>
    </citation>
    <scope>NUCLEOTIDE SEQUENCE [LARGE SCALE GENOMIC DNA]</scope>
    <source>
        <strain evidence="3 4">CCMP1776</strain>
    </source>
</reference>
<accession>A0A4D9CY07</accession>
<feature type="compositionally biased region" description="Low complexity" evidence="1">
    <location>
        <begin position="295"/>
        <end position="325"/>
    </location>
</feature>
<organism evidence="3 4">
    <name type="scientific">Nannochloropsis salina CCMP1776</name>
    <dbReference type="NCBI Taxonomy" id="1027361"/>
    <lineage>
        <taxon>Eukaryota</taxon>
        <taxon>Sar</taxon>
        <taxon>Stramenopiles</taxon>
        <taxon>Ochrophyta</taxon>
        <taxon>Eustigmatophyceae</taxon>
        <taxon>Eustigmatales</taxon>
        <taxon>Monodopsidaceae</taxon>
        <taxon>Microchloropsis</taxon>
        <taxon>Microchloropsis salina</taxon>
    </lineage>
</organism>
<protein>
    <submittedName>
        <fullName evidence="3">Uncharacterized protein</fullName>
    </submittedName>
</protein>
<gene>
    <name evidence="3" type="ORF">NSK_006228</name>
</gene>
<name>A0A4D9CY07_9STRA</name>
<keyword evidence="4" id="KW-1185">Reference proteome</keyword>
<dbReference type="EMBL" id="SDOX01000108">
    <property type="protein sequence ID" value="TFJ82453.1"/>
    <property type="molecule type" value="Genomic_DNA"/>
</dbReference>
<feature type="signal peptide" evidence="2">
    <location>
        <begin position="1"/>
        <end position="25"/>
    </location>
</feature>
<evidence type="ECO:0000256" key="2">
    <source>
        <dbReference type="SAM" id="SignalP"/>
    </source>
</evidence>
<feature type="compositionally biased region" description="Low complexity" evidence="1">
    <location>
        <begin position="333"/>
        <end position="362"/>
    </location>
</feature>
<dbReference type="Proteomes" id="UP000355283">
    <property type="component" value="Unassembled WGS sequence"/>
</dbReference>
<evidence type="ECO:0000313" key="3">
    <source>
        <dbReference type="EMBL" id="TFJ82453.1"/>
    </source>
</evidence>
<keyword evidence="2" id="KW-0732">Signal</keyword>
<sequence length="603" mass="65848">MLCTKMRMKPLIFLVGMLALSITSAAPAFMYGIDSFNEIIEYDPVNKVTRVVEDTGLTRDGGSNAFAFDEARNQMFWLYRGDASNPAGLYYWDQVTGAIGRIASQAQSWDNQRFPANAEFYRDPSTGISYFVWITERGSTVNFLPITYDVSDNPIGVGTDIQRTIAGPDFSPAFMSFGDIAIKTSTDMLYLATVNGRFAKIDLDDAFEQPTLPYTEIKTGNPSLQLAFDCEEEILYGQQFNSADVTVDNWYTIDLETGVATSVPDYSTTGRLSALDLGGSACSASPQTLSPTPAPTGDSTDTPTASPSSIGPTITPTPVPTSSLPTPSPNPTASPTMSPTGSPTAAPTSAPTASPTTIPTPTNYLGFFPDTKTPEECSTQCQISFPGLVNWFALILEEERCECLFSCTIQIPEPGSTIFPLLPPCDPRFKYKHAARKRVVIRARKPKTTLSTRIRVTTYNKRSLPNIFLDLPFGIEFVSAKGPSAKTADIQVDDFADEIFFLTSPLQKSRRVVSYKVKVSLESVMVDALSDNLPVLIHADKSLIPSLHPILLIFAGDNQINVTEEFEDDTFNIEYGLFDGSIANATCRTEFPPLQVLPVEFAQ</sequence>
<evidence type="ECO:0000313" key="4">
    <source>
        <dbReference type="Proteomes" id="UP000355283"/>
    </source>
</evidence>
<feature type="region of interest" description="Disordered" evidence="1">
    <location>
        <begin position="281"/>
        <end position="367"/>
    </location>
</feature>
<dbReference type="AlphaFoldDB" id="A0A4D9CY07"/>
<feature type="chain" id="PRO_5020032260" evidence="2">
    <location>
        <begin position="26"/>
        <end position="603"/>
    </location>
</feature>